<evidence type="ECO:0000259" key="5">
    <source>
        <dbReference type="PROSITE" id="PS50893"/>
    </source>
</evidence>
<protein>
    <submittedName>
        <fullName evidence="6">ABC transporter related</fullName>
    </submittedName>
</protein>
<evidence type="ECO:0000256" key="3">
    <source>
        <dbReference type="ARBA" id="ARBA00022741"/>
    </source>
</evidence>
<evidence type="ECO:0000256" key="4">
    <source>
        <dbReference type="ARBA" id="ARBA00022840"/>
    </source>
</evidence>
<evidence type="ECO:0000256" key="1">
    <source>
        <dbReference type="ARBA" id="ARBA00005417"/>
    </source>
</evidence>
<name>C7QZE9_JONDD</name>
<dbReference type="HOGENOM" id="CLU_000604_1_2_11"/>
<keyword evidence="3" id="KW-0547">Nucleotide-binding</keyword>
<feature type="domain" description="ABC transporter" evidence="5">
    <location>
        <begin position="7"/>
        <end position="232"/>
    </location>
</feature>
<dbReference type="SUPFAM" id="SSF52540">
    <property type="entry name" value="P-loop containing nucleoside triphosphate hydrolases"/>
    <property type="match status" value="1"/>
</dbReference>
<evidence type="ECO:0000256" key="2">
    <source>
        <dbReference type="ARBA" id="ARBA00022448"/>
    </source>
</evidence>
<sequence length="305" mass="32265">MASSSDIIVSHVTKEFGPVRAVDDLSFTVRSGRVTGFLGPNGSGKTTTLRILLGLVRASSGEATFAGTRYADLTHPLTHVGASLEATSFHPGRSALNHLRSYAPLAQADDARCRDLLALVGLAQVADQRIGGFSLGMRQRLALAASLLGDPDYLLLDEPANGLDPAGIRWLRGFLRSLAQQGKTVLVSSHMLSEVQHSVDDVVIISRGQLRHQSSMEGLAALSVPRVRVASPDVDKLAGIAQSQGWTIVQSHPASSERPGVLDLEGVGLAAVGEAAFVAGVMVQELTDLTESLEDVFLRLTEGMN</sequence>
<dbReference type="EMBL" id="CP001706">
    <property type="protein sequence ID" value="ACV09447.1"/>
    <property type="molecule type" value="Genomic_DNA"/>
</dbReference>
<dbReference type="InterPro" id="IPR003439">
    <property type="entry name" value="ABC_transporter-like_ATP-bd"/>
</dbReference>
<dbReference type="RefSeq" id="WP_015772075.1">
    <property type="nucleotide sequence ID" value="NC_013174.1"/>
</dbReference>
<proteinExistence type="inferred from homology"/>
<dbReference type="PROSITE" id="PS00211">
    <property type="entry name" value="ABC_TRANSPORTER_1"/>
    <property type="match status" value="1"/>
</dbReference>
<dbReference type="PANTHER" id="PTHR43335:SF4">
    <property type="entry name" value="ABC TRANSPORTER, ATP-BINDING PROTEIN"/>
    <property type="match status" value="1"/>
</dbReference>
<dbReference type="Gene3D" id="3.40.50.300">
    <property type="entry name" value="P-loop containing nucleotide triphosphate hydrolases"/>
    <property type="match status" value="1"/>
</dbReference>
<dbReference type="SMART" id="SM00382">
    <property type="entry name" value="AAA"/>
    <property type="match status" value="1"/>
</dbReference>
<comment type="similarity">
    <text evidence="1">Belongs to the ABC transporter superfamily.</text>
</comment>
<dbReference type="GO" id="GO:0005524">
    <property type="term" value="F:ATP binding"/>
    <property type="evidence" value="ECO:0007669"/>
    <property type="project" value="UniProtKB-KW"/>
</dbReference>
<dbReference type="InterPro" id="IPR027417">
    <property type="entry name" value="P-loop_NTPase"/>
</dbReference>
<evidence type="ECO:0000313" key="6">
    <source>
        <dbReference type="EMBL" id="ACV09447.1"/>
    </source>
</evidence>
<gene>
    <name evidence="6" type="ordered locus">Jden_1804</name>
</gene>
<dbReference type="GO" id="GO:0016887">
    <property type="term" value="F:ATP hydrolysis activity"/>
    <property type="evidence" value="ECO:0007669"/>
    <property type="project" value="InterPro"/>
</dbReference>
<dbReference type="KEGG" id="jde:Jden_1804"/>
<dbReference type="PROSITE" id="PS50893">
    <property type="entry name" value="ABC_TRANSPORTER_2"/>
    <property type="match status" value="1"/>
</dbReference>
<accession>C7QZE9</accession>
<dbReference type="Pfam" id="PF00005">
    <property type="entry name" value="ABC_tran"/>
    <property type="match status" value="1"/>
</dbReference>
<keyword evidence="4" id="KW-0067">ATP-binding</keyword>
<dbReference type="PANTHER" id="PTHR43335">
    <property type="entry name" value="ABC TRANSPORTER, ATP-BINDING PROTEIN"/>
    <property type="match status" value="1"/>
</dbReference>
<reference evidence="6 7" key="1">
    <citation type="journal article" date="2009" name="Stand. Genomic Sci.">
        <title>Complete genome sequence of Jonesia denitrificans type strain (Prevot 55134).</title>
        <authorList>
            <person name="Pukall R."/>
            <person name="Gehrich-Schroter G."/>
            <person name="Lapidus A."/>
            <person name="Nolan M."/>
            <person name="Glavina Del Rio T."/>
            <person name="Lucas S."/>
            <person name="Chen F."/>
            <person name="Tice H."/>
            <person name="Pitluck S."/>
            <person name="Cheng J.F."/>
            <person name="Copeland A."/>
            <person name="Saunders E."/>
            <person name="Brettin T."/>
            <person name="Detter J.C."/>
            <person name="Bruce D."/>
            <person name="Goodwin L."/>
            <person name="Pati A."/>
            <person name="Ivanova N."/>
            <person name="Mavromatis K."/>
            <person name="Ovchinnikova G."/>
            <person name="Chen A."/>
            <person name="Palaniappan K."/>
            <person name="Land M."/>
            <person name="Hauser L."/>
            <person name="Chang Y.J."/>
            <person name="Jeffries C.D."/>
            <person name="Chain P."/>
            <person name="Goker M."/>
            <person name="Bristow J."/>
            <person name="Eisen J.A."/>
            <person name="Markowitz V."/>
            <person name="Hugenholtz P."/>
            <person name="Kyrpides N.C."/>
            <person name="Klenk H.P."/>
            <person name="Han C."/>
        </authorList>
    </citation>
    <scope>NUCLEOTIDE SEQUENCE [LARGE SCALE GENOMIC DNA]</scope>
    <source>
        <strain evidence="7">ATCC 14870 / DSM 20603 / BCRC 15368 / CIP 55.134 / JCM 11481 / NBRC 15587 / NCTC 10816 / Prevot 55134</strain>
    </source>
</reference>
<dbReference type="InterPro" id="IPR017871">
    <property type="entry name" value="ABC_transporter-like_CS"/>
</dbReference>
<dbReference type="InterPro" id="IPR003593">
    <property type="entry name" value="AAA+_ATPase"/>
</dbReference>
<evidence type="ECO:0000313" key="7">
    <source>
        <dbReference type="Proteomes" id="UP000000628"/>
    </source>
</evidence>
<organism evidence="6 7">
    <name type="scientific">Jonesia denitrificans (strain ATCC 14870 / DSM 20603 / BCRC 15368 / CIP 55.134 / JCM 11481 / NBRC 15587 / NCTC 10816 / Prevot 55134)</name>
    <name type="common">Listeria denitrificans</name>
    <dbReference type="NCBI Taxonomy" id="471856"/>
    <lineage>
        <taxon>Bacteria</taxon>
        <taxon>Bacillati</taxon>
        <taxon>Actinomycetota</taxon>
        <taxon>Actinomycetes</taxon>
        <taxon>Micrococcales</taxon>
        <taxon>Jonesiaceae</taxon>
        <taxon>Jonesia</taxon>
    </lineage>
</organism>
<keyword evidence="2" id="KW-0813">Transport</keyword>
<dbReference type="STRING" id="471856.Jden_1804"/>
<dbReference type="eggNOG" id="COG1131">
    <property type="taxonomic scope" value="Bacteria"/>
</dbReference>
<dbReference type="Proteomes" id="UP000000628">
    <property type="component" value="Chromosome"/>
</dbReference>
<keyword evidence="7" id="KW-1185">Reference proteome</keyword>
<dbReference type="AlphaFoldDB" id="C7QZE9"/>
<dbReference type="OrthoDB" id="9804819at2"/>